<organism evidence="1">
    <name type="scientific">bioreactor metagenome</name>
    <dbReference type="NCBI Taxonomy" id="1076179"/>
    <lineage>
        <taxon>unclassified sequences</taxon>
        <taxon>metagenomes</taxon>
        <taxon>ecological metagenomes</taxon>
    </lineage>
</organism>
<gene>
    <name evidence="1" type="ORF">SDC9_167628</name>
</gene>
<name>A0A645G2X0_9ZZZZ</name>
<evidence type="ECO:0000313" key="1">
    <source>
        <dbReference type="EMBL" id="MPN20250.1"/>
    </source>
</evidence>
<dbReference type="AlphaFoldDB" id="A0A645G2X0"/>
<dbReference type="EMBL" id="VSSQ01067953">
    <property type="protein sequence ID" value="MPN20250.1"/>
    <property type="molecule type" value="Genomic_DNA"/>
</dbReference>
<protein>
    <submittedName>
        <fullName evidence="1">Uncharacterized protein</fullName>
    </submittedName>
</protein>
<proteinExistence type="predicted"/>
<sequence>MKDHVKGFIRKGQAFGHIRPQGNDIISFAVSDHFFGVDLFLRIIQNGTLSFQRTEDWHLLTASRS</sequence>
<reference evidence="1" key="1">
    <citation type="submission" date="2019-08" db="EMBL/GenBank/DDBJ databases">
        <authorList>
            <person name="Kucharzyk K."/>
            <person name="Murdoch R.W."/>
            <person name="Higgins S."/>
            <person name="Loffler F."/>
        </authorList>
    </citation>
    <scope>NUCLEOTIDE SEQUENCE</scope>
</reference>
<comment type="caution">
    <text evidence="1">The sequence shown here is derived from an EMBL/GenBank/DDBJ whole genome shotgun (WGS) entry which is preliminary data.</text>
</comment>
<accession>A0A645G2X0</accession>